<dbReference type="InterPro" id="IPR033948">
    <property type="entry name" value="ETF_beta_N"/>
</dbReference>
<dbReference type="OrthoDB" id="9804960at2"/>
<reference evidence="4" key="1">
    <citation type="submission" date="2016-10" db="EMBL/GenBank/DDBJ databases">
        <authorList>
            <person name="Varghese N."/>
            <person name="Submissions S."/>
        </authorList>
    </citation>
    <scope>NUCLEOTIDE SEQUENCE [LARGE SCALE GENOMIC DNA]</scope>
    <source>
        <strain evidence="4">DSM 13327</strain>
    </source>
</reference>
<dbReference type="PANTHER" id="PTHR21294:SF17">
    <property type="entry name" value="PROTEIN FIXA"/>
    <property type="match status" value="1"/>
</dbReference>
<dbReference type="EMBL" id="FOTS01000006">
    <property type="protein sequence ID" value="SFL48035.1"/>
    <property type="molecule type" value="Genomic_DNA"/>
</dbReference>
<dbReference type="PIRSF" id="PIRSF000090">
    <property type="entry name" value="Beta-ETF"/>
    <property type="match status" value="1"/>
</dbReference>
<evidence type="ECO:0000256" key="1">
    <source>
        <dbReference type="ARBA" id="ARBA00042002"/>
    </source>
</evidence>
<dbReference type="InterPro" id="IPR014729">
    <property type="entry name" value="Rossmann-like_a/b/a_fold"/>
</dbReference>
<dbReference type="InterPro" id="IPR014730">
    <property type="entry name" value="ETF_a/b_N"/>
</dbReference>
<evidence type="ECO:0000313" key="4">
    <source>
        <dbReference type="Proteomes" id="UP000199520"/>
    </source>
</evidence>
<dbReference type="CDD" id="cd01714">
    <property type="entry name" value="ETF_beta"/>
    <property type="match status" value="1"/>
</dbReference>
<protein>
    <recommendedName>
        <fullName evidence="1">Electron transfer flavoprotein small subunit</fullName>
    </recommendedName>
</protein>
<dbReference type="Pfam" id="PF01012">
    <property type="entry name" value="ETF"/>
    <property type="match status" value="1"/>
</dbReference>
<accession>A0A1I4I0T7</accession>
<name>A0A1I4I0T7_9FIRM</name>
<gene>
    <name evidence="3" type="ORF">SAMN04490355_100620</name>
</gene>
<dbReference type="SUPFAM" id="SSF52402">
    <property type="entry name" value="Adenine nucleotide alpha hydrolases-like"/>
    <property type="match status" value="1"/>
</dbReference>
<dbReference type="GO" id="GO:0009055">
    <property type="term" value="F:electron transfer activity"/>
    <property type="evidence" value="ECO:0007669"/>
    <property type="project" value="InterPro"/>
</dbReference>
<dbReference type="SMART" id="SM00893">
    <property type="entry name" value="ETF"/>
    <property type="match status" value="1"/>
</dbReference>
<dbReference type="STRING" id="1123291.SAMN04490355_100620"/>
<feature type="domain" description="Electron transfer flavoprotein alpha/beta-subunit N-terminal" evidence="2">
    <location>
        <begin position="22"/>
        <end position="212"/>
    </location>
</feature>
<dbReference type="RefSeq" id="WP_090933281.1">
    <property type="nucleotide sequence ID" value="NZ_FOTS01000006.1"/>
</dbReference>
<sequence>MDILVCVKQVPDTAEIKIDPVTNTLIRAGVPSIVNPFDKNALEAAVQLKEAHGGSVTVISMGPDQAKAALKECLSVGADKAVLISDRLFGGSDTLATSYILATAIKKLGKFDLVLCGKQAIDGDTGQVGPEIAEHLGIAQLTFIAKIEVSGEKITVQREHDEGYEVIEAKLPVVCTVIKSINEPRYANIKSKMAANKAVIEVITAADLPEIDLTKIGLKGSPTKVKKTFTPPRKESGIRIQEGTGRESALKFIEKLVVAKLLNRGC</sequence>
<organism evidence="3 4">
    <name type="scientific">Pelosinus propionicus DSM 13327</name>
    <dbReference type="NCBI Taxonomy" id="1123291"/>
    <lineage>
        <taxon>Bacteria</taxon>
        <taxon>Bacillati</taxon>
        <taxon>Bacillota</taxon>
        <taxon>Negativicutes</taxon>
        <taxon>Selenomonadales</taxon>
        <taxon>Sporomusaceae</taxon>
        <taxon>Pelosinus</taxon>
    </lineage>
</organism>
<keyword evidence="4" id="KW-1185">Reference proteome</keyword>
<dbReference type="PANTHER" id="PTHR21294">
    <property type="entry name" value="ELECTRON TRANSFER FLAVOPROTEIN BETA-SUBUNIT"/>
    <property type="match status" value="1"/>
</dbReference>
<proteinExistence type="predicted"/>
<dbReference type="Proteomes" id="UP000199520">
    <property type="component" value="Unassembled WGS sequence"/>
</dbReference>
<evidence type="ECO:0000313" key="3">
    <source>
        <dbReference type="EMBL" id="SFL48035.1"/>
    </source>
</evidence>
<dbReference type="AlphaFoldDB" id="A0A1I4I0T7"/>
<dbReference type="Gene3D" id="3.40.50.620">
    <property type="entry name" value="HUPs"/>
    <property type="match status" value="1"/>
</dbReference>
<dbReference type="InterPro" id="IPR012255">
    <property type="entry name" value="ETF_b"/>
</dbReference>
<evidence type="ECO:0000259" key="2">
    <source>
        <dbReference type="SMART" id="SM00893"/>
    </source>
</evidence>